<proteinExistence type="predicted"/>
<accession>A0A062UUX7</accession>
<protein>
    <submittedName>
        <fullName evidence="2">Lipoate-protein ligase A</fullName>
        <ecNumber evidence="2">2.7.7.63</ecNumber>
    </submittedName>
</protein>
<dbReference type="PROSITE" id="PS51733">
    <property type="entry name" value="BPL_LPL_CATALYTIC"/>
    <property type="match status" value="1"/>
</dbReference>
<comment type="caution">
    <text evidence="2">The sequence shown here is derived from an EMBL/GenBank/DDBJ whole genome shotgun (WGS) entry which is preliminary data.</text>
</comment>
<feature type="domain" description="BPL/LPL catalytic" evidence="1">
    <location>
        <begin position="33"/>
        <end position="222"/>
    </location>
</feature>
<dbReference type="Pfam" id="PF21948">
    <property type="entry name" value="LplA-B_cat"/>
    <property type="match status" value="1"/>
</dbReference>
<dbReference type="PANTHER" id="PTHR43679">
    <property type="entry name" value="OCTANOYLTRANSFERASE LIPM-RELATED"/>
    <property type="match status" value="1"/>
</dbReference>
<dbReference type="PANTHER" id="PTHR43679:SF2">
    <property type="entry name" value="OCTANOYL-[GCVH]:PROTEIN N-OCTANOYLTRANSFERASE"/>
    <property type="match status" value="1"/>
</dbReference>
<dbReference type="Proteomes" id="UP000027153">
    <property type="component" value="Unassembled WGS sequence"/>
</dbReference>
<dbReference type="RefSeq" id="WP_048092753.1">
    <property type="nucleotide sequence ID" value="NZ_JMIY01000007.1"/>
</dbReference>
<dbReference type="InterPro" id="IPR004143">
    <property type="entry name" value="BPL_LPL_catalytic"/>
</dbReference>
<dbReference type="GO" id="GO:0016779">
    <property type="term" value="F:nucleotidyltransferase activity"/>
    <property type="evidence" value="ECO:0007669"/>
    <property type="project" value="UniProtKB-KW"/>
</dbReference>
<dbReference type="OrthoDB" id="146287at2157"/>
<gene>
    <name evidence="2" type="ORF">ANME2D_02851</name>
</gene>
<dbReference type="CDD" id="cd16443">
    <property type="entry name" value="LplA"/>
    <property type="match status" value="1"/>
</dbReference>
<dbReference type="AlphaFoldDB" id="A0A062UUX7"/>
<keyword evidence="3" id="KW-1185">Reference proteome</keyword>
<dbReference type="GO" id="GO:0016874">
    <property type="term" value="F:ligase activity"/>
    <property type="evidence" value="ECO:0007669"/>
    <property type="project" value="UniProtKB-KW"/>
</dbReference>
<keyword evidence="2" id="KW-0436">Ligase</keyword>
<reference evidence="2 3" key="1">
    <citation type="journal article" date="2013" name="Nature">
        <title>Anaerobic oxidation of methane coupled to nitrate reduction in a novel archaeal lineage.</title>
        <authorList>
            <person name="Haroon M.F."/>
            <person name="Hu S."/>
            <person name="Shi Y."/>
            <person name="Imelfort M."/>
            <person name="Keller J."/>
            <person name="Hugenholtz P."/>
            <person name="Yuan Z."/>
            <person name="Tyson G.W."/>
        </authorList>
    </citation>
    <scope>NUCLEOTIDE SEQUENCE [LARGE SCALE GENOMIC DNA]</scope>
    <source>
        <strain evidence="2 3">ANME-2d</strain>
    </source>
</reference>
<dbReference type="SUPFAM" id="SSF55681">
    <property type="entry name" value="Class II aaRS and biotin synthetases"/>
    <property type="match status" value="1"/>
</dbReference>
<evidence type="ECO:0000313" key="2">
    <source>
        <dbReference type="EMBL" id="KCZ70826.1"/>
    </source>
</evidence>
<keyword evidence="2" id="KW-0808">Transferase</keyword>
<keyword evidence="2" id="KW-0548">Nucleotidyltransferase</keyword>
<dbReference type="EMBL" id="JMIY01000007">
    <property type="protein sequence ID" value="KCZ70826.1"/>
    <property type="molecule type" value="Genomic_DNA"/>
</dbReference>
<name>A0A062UUX7_9EURY</name>
<dbReference type="InterPro" id="IPR045864">
    <property type="entry name" value="aa-tRNA-synth_II/BPL/LPL"/>
</dbReference>
<sequence>MENESWRFLDPDRIDGFCSAALFESIARHVGAGLVPETILFWRVRSPVVYLGYHQCVEDEVNADFCRQSNIGIVRRTLGGGCGFCDEKQILYSVIGREEGVIPGDIQAAYIKVLGGVVTALEVIGPGGEIEPARNAVYSRGRKISGNAQGRFDGAVLVNGSMLVDFDFELMDKVLKNPTKNLRPVERASDGMITLKETGITDIETIKKALRHGFEEALGITLKNGILTDGEVNMANQLLDKYLRHDWVYRMDIKRALRKRSSAPPPLQSE</sequence>
<dbReference type="Gene3D" id="3.30.930.10">
    <property type="entry name" value="Bira Bifunctional Protein, Domain 2"/>
    <property type="match status" value="1"/>
</dbReference>
<organism evidence="2 3">
    <name type="scientific">Candidatus Methanoperedens nitratireducens</name>
    <dbReference type="NCBI Taxonomy" id="1392998"/>
    <lineage>
        <taxon>Archaea</taxon>
        <taxon>Methanobacteriati</taxon>
        <taxon>Methanobacteriota</taxon>
        <taxon>Stenosarchaea group</taxon>
        <taxon>Methanomicrobia</taxon>
        <taxon>Methanosarcinales</taxon>
        <taxon>ANME-2 cluster</taxon>
        <taxon>Candidatus Methanoperedentaceae</taxon>
        <taxon>Candidatus Methanoperedens</taxon>
    </lineage>
</organism>
<evidence type="ECO:0000259" key="1">
    <source>
        <dbReference type="PROSITE" id="PS51733"/>
    </source>
</evidence>
<dbReference type="InterPro" id="IPR050664">
    <property type="entry name" value="Octanoyltrans_LipM/LipL"/>
</dbReference>
<dbReference type="EC" id="2.7.7.63" evidence="2"/>
<evidence type="ECO:0000313" key="3">
    <source>
        <dbReference type="Proteomes" id="UP000027153"/>
    </source>
</evidence>